<evidence type="ECO:0000256" key="3">
    <source>
        <dbReference type="ARBA" id="ARBA00016864"/>
    </source>
</evidence>
<name>A0A6J4P670_9BACT</name>
<gene>
    <name evidence="12" type="ORF">AVDCRST_MAG74-2066</name>
</gene>
<feature type="transmembrane region" description="Helical" evidence="10">
    <location>
        <begin position="237"/>
        <end position="258"/>
    </location>
</feature>
<keyword evidence="8 10" id="KW-1133">Transmembrane helix</keyword>
<dbReference type="GO" id="GO:0005886">
    <property type="term" value="C:plasma membrane"/>
    <property type="evidence" value="ECO:0007669"/>
    <property type="project" value="UniProtKB-SubCell"/>
</dbReference>
<dbReference type="PANTHER" id="PTHR42922:SF1">
    <property type="entry name" value="PHOSPHATE TRANSPORT SYSTEM PERMEASE PROTEIN PSTA"/>
    <property type="match status" value="1"/>
</dbReference>
<proteinExistence type="inferred from homology"/>
<evidence type="ECO:0000256" key="1">
    <source>
        <dbReference type="ARBA" id="ARBA00004651"/>
    </source>
</evidence>
<evidence type="ECO:0000256" key="7">
    <source>
        <dbReference type="ARBA" id="ARBA00022692"/>
    </source>
</evidence>
<keyword evidence="5 10" id="KW-1003">Cell membrane</keyword>
<evidence type="ECO:0000256" key="6">
    <source>
        <dbReference type="ARBA" id="ARBA00022592"/>
    </source>
</evidence>
<accession>A0A6J4P670</accession>
<organism evidence="12">
    <name type="scientific">uncultured Pyrinomonadaceae bacterium</name>
    <dbReference type="NCBI Taxonomy" id="2283094"/>
    <lineage>
        <taxon>Bacteria</taxon>
        <taxon>Pseudomonadati</taxon>
        <taxon>Acidobacteriota</taxon>
        <taxon>Blastocatellia</taxon>
        <taxon>Blastocatellales</taxon>
        <taxon>Pyrinomonadaceae</taxon>
        <taxon>environmental samples</taxon>
    </lineage>
</organism>
<feature type="transmembrane region" description="Helical" evidence="10">
    <location>
        <begin position="48"/>
        <end position="77"/>
    </location>
</feature>
<evidence type="ECO:0000256" key="8">
    <source>
        <dbReference type="ARBA" id="ARBA00022989"/>
    </source>
</evidence>
<dbReference type="EMBL" id="CADCUR010000182">
    <property type="protein sequence ID" value="CAA9407385.1"/>
    <property type="molecule type" value="Genomic_DNA"/>
</dbReference>
<dbReference type="GO" id="GO:0005315">
    <property type="term" value="F:phosphate transmembrane transporter activity"/>
    <property type="evidence" value="ECO:0007669"/>
    <property type="project" value="InterPro"/>
</dbReference>
<feature type="domain" description="ABC transmembrane type-1" evidence="11">
    <location>
        <begin position="53"/>
        <end position="255"/>
    </location>
</feature>
<evidence type="ECO:0000256" key="5">
    <source>
        <dbReference type="ARBA" id="ARBA00022475"/>
    </source>
</evidence>
<comment type="subcellular location">
    <subcellularLocation>
        <location evidence="1 10">Cell membrane</location>
        <topology evidence="1 10">Multi-pass membrane protein</topology>
    </subcellularLocation>
</comment>
<dbReference type="InterPro" id="IPR035906">
    <property type="entry name" value="MetI-like_sf"/>
</dbReference>
<dbReference type="PANTHER" id="PTHR42922">
    <property type="entry name" value="PHOSPHATE TRANSPORT SYSTEM PERMEASE PROTEIN PSTA"/>
    <property type="match status" value="1"/>
</dbReference>
<reference evidence="12" key="1">
    <citation type="submission" date="2020-02" db="EMBL/GenBank/DDBJ databases">
        <authorList>
            <person name="Meier V. D."/>
        </authorList>
    </citation>
    <scope>NUCLEOTIDE SEQUENCE</scope>
    <source>
        <strain evidence="12">AVDCRST_MAG74</strain>
    </source>
</reference>
<dbReference type="InterPro" id="IPR051408">
    <property type="entry name" value="Phosphate_transprt_permease"/>
</dbReference>
<feature type="transmembrane region" description="Helical" evidence="10">
    <location>
        <begin position="119"/>
        <end position="137"/>
    </location>
</feature>
<keyword evidence="4" id="KW-0813">Transport</keyword>
<dbReference type="SUPFAM" id="SSF161098">
    <property type="entry name" value="MetI-like"/>
    <property type="match status" value="1"/>
</dbReference>
<dbReference type="Pfam" id="PF00528">
    <property type="entry name" value="BPD_transp_1"/>
    <property type="match status" value="1"/>
</dbReference>
<evidence type="ECO:0000259" key="11">
    <source>
        <dbReference type="PROSITE" id="PS50928"/>
    </source>
</evidence>
<evidence type="ECO:0000256" key="10">
    <source>
        <dbReference type="RuleBase" id="RU363043"/>
    </source>
</evidence>
<dbReference type="InterPro" id="IPR000515">
    <property type="entry name" value="MetI-like"/>
</dbReference>
<evidence type="ECO:0000313" key="12">
    <source>
        <dbReference type="EMBL" id="CAA9407385.1"/>
    </source>
</evidence>
<dbReference type="PROSITE" id="PS50928">
    <property type="entry name" value="ABC_TM1"/>
    <property type="match status" value="1"/>
</dbReference>
<keyword evidence="6" id="KW-0592">Phosphate transport</keyword>
<evidence type="ECO:0000256" key="4">
    <source>
        <dbReference type="ARBA" id="ARBA00022448"/>
    </source>
</evidence>
<dbReference type="GO" id="GO:0035435">
    <property type="term" value="P:phosphate ion transmembrane transport"/>
    <property type="evidence" value="ECO:0007669"/>
    <property type="project" value="InterPro"/>
</dbReference>
<dbReference type="AlphaFoldDB" id="A0A6J4P670"/>
<keyword evidence="7 10" id="KW-0812">Transmembrane</keyword>
<evidence type="ECO:0000256" key="2">
    <source>
        <dbReference type="ARBA" id="ARBA00007069"/>
    </source>
</evidence>
<protein>
    <recommendedName>
        <fullName evidence="3 10">Phosphate transport system permease protein PstA</fullName>
    </recommendedName>
</protein>
<dbReference type="Gene3D" id="1.10.3720.10">
    <property type="entry name" value="MetI-like"/>
    <property type="match status" value="1"/>
</dbReference>
<sequence>MTTLTAACAFGVIAVLIFVLGYIAFQGISSLSWQFLVQTPKPVGEGGGIGNAIVGSLILLGLASCVGIPLGIIIGTYLAEMGDGWFGTIVRFVADTMIGIPSIVFGVFVYAVVVLQQGYFSTLAGALSLALIMIPIVTRTTEEMVRLVPKSMREGALALGAPQWRVTKDIVIPAAMTGIATGAMLAVARVLGETAPLLFTAFGSRFYNIYLDEPMASMTVQIYNYAISPFEEWHAKAWAATLVLVTLILFINIIVRFLTRRKY</sequence>
<feature type="transmembrane region" description="Helical" evidence="10">
    <location>
        <begin position="7"/>
        <end position="28"/>
    </location>
</feature>
<keyword evidence="9 10" id="KW-0472">Membrane</keyword>
<feature type="transmembrane region" description="Helical" evidence="10">
    <location>
        <begin position="89"/>
        <end position="113"/>
    </location>
</feature>
<dbReference type="CDD" id="cd06261">
    <property type="entry name" value="TM_PBP2"/>
    <property type="match status" value="1"/>
</dbReference>
<comment type="similarity">
    <text evidence="2 10">Belongs to the binding-protein-dependent transport system permease family. CysTW subfamily.</text>
</comment>
<evidence type="ECO:0000256" key="9">
    <source>
        <dbReference type="ARBA" id="ARBA00023136"/>
    </source>
</evidence>
<feature type="transmembrane region" description="Helical" evidence="10">
    <location>
        <begin position="170"/>
        <end position="191"/>
    </location>
</feature>
<dbReference type="NCBIfam" id="TIGR00974">
    <property type="entry name" value="3a0107s02c"/>
    <property type="match status" value="1"/>
</dbReference>
<dbReference type="InterPro" id="IPR005672">
    <property type="entry name" value="Phosphate_PstA"/>
</dbReference>